<sequence length="204" mass="21062">MANYFIEPLKDRPIERLTRCVFGLSLFGTGIGMQKAGNLGLPPWDVFHDGVSNIIGLPFGTTIVLTSAFVMLLWIPLRQAPGLGTILNAIEVGVAAGIFLSIVPEAHAMPLRIFLMLGGIVVTGIGSGFYIGAGLGPGPRDGLMVGLAKRGINIGKARTGVEIAVLLAGVALGGSIGIGTIAFAVLIGPIVAKTLPLLQIRSAK</sequence>
<feature type="transmembrane region" description="Helical" evidence="1">
    <location>
        <begin position="54"/>
        <end position="75"/>
    </location>
</feature>
<feature type="transmembrane region" description="Helical" evidence="1">
    <location>
        <begin position="17"/>
        <end position="34"/>
    </location>
</feature>
<evidence type="ECO:0000313" key="2">
    <source>
        <dbReference type="EMBL" id="CAB4890797.1"/>
    </source>
</evidence>
<feature type="transmembrane region" description="Helical" evidence="1">
    <location>
        <begin position="82"/>
        <end position="103"/>
    </location>
</feature>
<dbReference type="AlphaFoldDB" id="A0A6J7F5Q5"/>
<organism evidence="2">
    <name type="scientific">freshwater metagenome</name>
    <dbReference type="NCBI Taxonomy" id="449393"/>
    <lineage>
        <taxon>unclassified sequences</taxon>
        <taxon>metagenomes</taxon>
        <taxon>ecological metagenomes</taxon>
    </lineage>
</organism>
<proteinExistence type="predicted"/>
<gene>
    <name evidence="2" type="ORF">UFOPK3573_00062</name>
    <name evidence="3" type="ORF">UFOPK3879_00814</name>
</gene>
<reference evidence="2" key="1">
    <citation type="submission" date="2020-05" db="EMBL/GenBank/DDBJ databases">
        <authorList>
            <person name="Chiriac C."/>
            <person name="Salcher M."/>
            <person name="Ghai R."/>
            <person name="Kavagutti S V."/>
        </authorList>
    </citation>
    <scope>NUCLEOTIDE SEQUENCE</scope>
</reference>
<feature type="transmembrane region" description="Helical" evidence="1">
    <location>
        <begin position="109"/>
        <end position="131"/>
    </location>
</feature>
<dbReference type="InterPro" id="IPR038750">
    <property type="entry name" value="YczE/YyaS-like"/>
</dbReference>
<evidence type="ECO:0000313" key="3">
    <source>
        <dbReference type="EMBL" id="CAB4963669.1"/>
    </source>
</evidence>
<dbReference type="EMBL" id="CAFBNR010000033">
    <property type="protein sequence ID" value="CAB4963669.1"/>
    <property type="molecule type" value="Genomic_DNA"/>
</dbReference>
<keyword evidence="1" id="KW-1133">Transmembrane helix</keyword>
<feature type="transmembrane region" description="Helical" evidence="1">
    <location>
        <begin position="163"/>
        <end position="192"/>
    </location>
</feature>
<accession>A0A6J7F5Q5</accession>
<dbReference type="Pfam" id="PF19700">
    <property type="entry name" value="DUF6198"/>
    <property type="match status" value="1"/>
</dbReference>
<dbReference type="PANTHER" id="PTHR40078">
    <property type="entry name" value="INTEGRAL MEMBRANE PROTEIN-RELATED"/>
    <property type="match status" value="1"/>
</dbReference>
<dbReference type="PANTHER" id="PTHR40078:SF1">
    <property type="entry name" value="INTEGRAL MEMBRANE PROTEIN"/>
    <property type="match status" value="1"/>
</dbReference>
<keyword evidence="1" id="KW-0472">Membrane</keyword>
<dbReference type="EMBL" id="CAFBMJ010000002">
    <property type="protein sequence ID" value="CAB4890797.1"/>
    <property type="molecule type" value="Genomic_DNA"/>
</dbReference>
<keyword evidence="1" id="KW-0812">Transmembrane</keyword>
<evidence type="ECO:0000256" key="1">
    <source>
        <dbReference type="SAM" id="Phobius"/>
    </source>
</evidence>
<name>A0A6J7F5Q5_9ZZZZ</name>
<protein>
    <submittedName>
        <fullName evidence="2">Unannotated protein</fullName>
    </submittedName>
</protein>